<dbReference type="Pfam" id="PF15069">
    <property type="entry name" value="FAM163"/>
    <property type="match status" value="1"/>
</dbReference>
<dbReference type="KEGG" id="hcq:109517478"/>
<dbReference type="PANTHER" id="PTHR31914:SF2">
    <property type="entry name" value="PROTEIN FAM163A"/>
    <property type="match status" value="1"/>
</dbReference>
<dbReference type="OMA" id="YNPTDMF"/>
<evidence type="ECO:0000313" key="8">
    <source>
        <dbReference type="Proteomes" id="UP000264820"/>
    </source>
</evidence>
<feature type="transmembrane region" description="Helical" evidence="6">
    <location>
        <begin position="6"/>
        <end position="28"/>
    </location>
</feature>
<sequence>MSAGTIVIAGGILAGVILLCIIAVLCYCRLQYYCCKKNEAETDADPAPAPPSAPLSHFPCDTCDALANDGAAIAPVSLGQLDAAPPCRACSPYTRRAAPQVLNGGERLGFHTYYETPLPLVYMCPASPPRPYSTQV</sequence>
<dbReference type="OrthoDB" id="9937973at2759"/>
<dbReference type="RefSeq" id="XP_019728231.1">
    <property type="nucleotide sequence ID" value="XM_019872672.1"/>
</dbReference>
<reference evidence="7" key="2">
    <citation type="submission" date="2025-09" db="UniProtKB">
        <authorList>
            <consortium name="Ensembl"/>
        </authorList>
    </citation>
    <scope>IDENTIFICATION</scope>
</reference>
<comment type="similarity">
    <text evidence="2">Belongs to the FAM163 family.</text>
</comment>
<evidence type="ECO:0000256" key="2">
    <source>
        <dbReference type="ARBA" id="ARBA00006760"/>
    </source>
</evidence>
<dbReference type="RefSeq" id="XP_019728232.1">
    <property type="nucleotide sequence ID" value="XM_019872673.1"/>
</dbReference>
<dbReference type="GO" id="GO:0016020">
    <property type="term" value="C:membrane"/>
    <property type="evidence" value="ECO:0007669"/>
    <property type="project" value="UniProtKB-SubCell"/>
</dbReference>
<accession>A0A3Q2Z2I4</accession>
<organism evidence="7 8">
    <name type="scientific">Hippocampus comes</name>
    <name type="common">Tiger tail seahorse</name>
    <dbReference type="NCBI Taxonomy" id="109280"/>
    <lineage>
        <taxon>Eukaryota</taxon>
        <taxon>Metazoa</taxon>
        <taxon>Chordata</taxon>
        <taxon>Craniata</taxon>
        <taxon>Vertebrata</taxon>
        <taxon>Euteleostomi</taxon>
        <taxon>Actinopterygii</taxon>
        <taxon>Neopterygii</taxon>
        <taxon>Teleostei</taxon>
        <taxon>Neoteleostei</taxon>
        <taxon>Acanthomorphata</taxon>
        <taxon>Syngnathiaria</taxon>
        <taxon>Syngnathiformes</taxon>
        <taxon>Syngnathoidei</taxon>
        <taxon>Syngnathidae</taxon>
        <taxon>Hippocampus</taxon>
    </lineage>
</organism>
<evidence type="ECO:0000256" key="6">
    <source>
        <dbReference type="SAM" id="Phobius"/>
    </source>
</evidence>
<keyword evidence="5 6" id="KW-0472">Membrane</keyword>
<dbReference type="Ensembl" id="ENSHCOT00000020153.1">
    <property type="protein sequence ID" value="ENSHCOP00000025702.1"/>
    <property type="gene ID" value="ENSHCOG00000016036.1"/>
</dbReference>
<keyword evidence="4 6" id="KW-1133">Transmembrane helix</keyword>
<dbReference type="AlphaFoldDB" id="A0A3Q2Z2I4"/>
<keyword evidence="3 6" id="KW-0812">Transmembrane</keyword>
<dbReference type="GeneID" id="109517478"/>
<proteinExistence type="inferred from homology"/>
<dbReference type="GeneTree" id="ENSGT00940000159228"/>
<dbReference type="PANTHER" id="PTHR31914">
    <property type="entry name" value="PROTEIN FAM163A"/>
    <property type="match status" value="1"/>
</dbReference>
<protein>
    <submittedName>
        <fullName evidence="7">Family with sequence similarity 163 member A</fullName>
    </submittedName>
</protein>
<dbReference type="Proteomes" id="UP000264820">
    <property type="component" value="Unplaced"/>
</dbReference>
<comment type="subcellular location">
    <subcellularLocation>
        <location evidence="1">Membrane</location>
        <topology evidence="1">Single-pass membrane protein</topology>
    </subcellularLocation>
</comment>
<evidence type="ECO:0000256" key="5">
    <source>
        <dbReference type="ARBA" id="ARBA00023136"/>
    </source>
</evidence>
<dbReference type="InterPro" id="IPR040281">
    <property type="entry name" value="FAM163A"/>
</dbReference>
<evidence type="ECO:0000256" key="3">
    <source>
        <dbReference type="ARBA" id="ARBA00022692"/>
    </source>
</evidence>
<keyword evidence="8" id="KW-1185">Reference proteome</keyword>
<reference evidence="7" key="1">
    <citation type="submission" date="2025-08" db="UniProtKB">
        <authorList>
            <consortium name="Ensembl"/>
        </authorList>
    </citation>
    <scope>IDENTIFICATION</scope>
</reference>
<name>A0A3Q2Z2I4_HIPCM</name>
<evidence type="ECO:0000256" key="1">
    <source>
        <dbReference type="ARBA" id="ARBA00004167"/>
    </source>
</evidence>
<evidence type="ECO:0000313" key="7">
    <source>
        <dbReference type="Ensembl" id="ENSHCOP00000025702.1"/>
    </source>
</evidence>
<evidence type="ECO:0000256" key="4">
    <source>
        <dbReference type="ARBA" id="ARBA00022989"/>
    </source>
</evidence>
<dbReference type="InterPro" id="IPR029379">
    <property type="entry name" value="FAM163"/>
</dbReference>
<dbReference type="RefSeq" id="XP_019728234.1">
    <property type="nucleotide sequence ID" value="XM_019872675.1"/>
</dbReference>